<gene>
    <name evidence="1" type="ORF">NDU88_011735</name>
</gene>
<comment type="caution">
    <text evidence="1">The sequence shown here is derived from an EMBL/GenBank/DDBJ whole genome shotgun (WGS) entry which is preliminary data.</text>
</comment>
<dbReference type="Proteomes" id="UP001066276">
    <property type="component" value="Chromosome 5"/>
</dbReference>
<sequence>MFPYGLHCLPDADQKHGHVKRSPALGDPADLVDVAGSRGAGVLASRRSCRLEPGSLSVEPPVILRRSRHPRCIHAPVTATRVLRSIKPLKRRISRMRSANERRKRTPGTQRLVQELSCQGSWEIKNFFGLGFC</sequence>
<reference evidence="1" key="1">
    <citation type="journal article" date="2022" name="bioRxiv">
        <title>Sequencing and chromosome-scale assembly of the giantPleurodeles waltlgenome.</title>
        <authorList>
            <person name="Brown T."/>
            <person name="Elewa A."/>
            <person name="Iarovenko S."/>
            <person name="Subramanian E."/>
            <person name="Araus A.J."/>
            <person name="Petzold A."/>
            <person name="Susuki M."/>
            <person name="Suzuki K.-i.T."/>
            <person name="Hayashi T."/>
            <person name="Toyoda A."/>
            <person name="Oliveira C."/>
            <person name="Osipova E."/>
            <person name="Leigh N.D."/>
            <person name="Simon A."/>
            <person name="Yun M.H."/>
        </authorList>
    </citation>
    <scope>NUCLEOTIDE SEQUENCE</scope>
    <source>
        <strain evidence="1">20211129_DDA</strain>
        <tissue evidence="1">Liver</tissue>
    </source>
</reference>
<evidence type="ECO:0000313" key="2">
    <source>
        <dbReference type="Proteomes" id="UP001066276"/>
    </source>
</evidence>
<dbReference type="EMBL" id="JANPWB010000009">
    <property type="protein sequence ID" value="KAJ1159065.1"/>
    <property type="molecule type" value="Genomic_DNA"/>
</dbReference>
<proteinExistence type="predicted"/>
<name>A0AAV7S733_PLEWA</name>
<organism evidence="1 2">
    <name type="scientific">Pleurodeles waltl</name>
    <name type="common">Iberian ribbed newt</name>
    <dbReference type="NCBI Taxonomy" id="8319"/>
    <lineage>
        <taxon>Eukaryota</taxon>
        <taxon>Metazoa</taxon>
        <taxon>Chordata</taxon>
        <taxon>Craniata</taxon>
        <taxon>Vertebrata</taxon>
        <taxon>Euteleostomi</taxon>
        <taxon>Amphibia</taxon>
        <taxon>Batrachia</taxon>
        <taxon>Caudata</taxon>
        <taxon>Salamandroidea</taxon>
        <taxon>Salamandridae</taxon>
        <taxon>Pleurodelinae</taxon>
        <taxon>Pleurodeles</taxon>
    </lineage>
</organism>
<protein>
    <submittedName>
        <fullName evidence="1">Uncharacterized protein</fullName>
    </submittedName>
</protein>
<keyword evidence="2" id="KW-1185">Reference proteome</keyword>
<accession>A0AAV7S733</accession>
<dbReference type="AlphaFoldDB" id="A0AAV7S733"/>
<evidence type="ECO:0000313" key="1">
    <source>
        <dbReference type="EMBL" id="KAJ1159065.1"/>
    </source>
</evidence>